<feature type="transmembrane region" description="Helical" evidence="2">
    <location>
        <begin position="144"/>
        <end position="166"/>
    </location>
</feature>
<accession>A0A4S4N2P7</accession>
<gene>
    <name evidence="4" type="ORF">EUX98_g2110</name>
</gene>
<dbReference type="Pfam" id="PF20153">
    <property type="entry name" value="DUF6535"/>
    <property type="match status" value="1"/>
</dbReference>
<dbReference type="InterPro" id="IPR045338">
    <property type="entry name" value="DUF6535"/>
</dbReference>
<protein>
    <recommendedName>
        <fullName evidence="3">DUF6535 domain-containing protein</fullName>
    </recommendedName>
</protein>
<dbReference type="Proteomes" id="UP000308730">
    <property type="component" value="Unassembled WGS sequence"/>
</dbReference>
<feature type="transmembrane region" description="Helical" evidence="2">
    <location>
        <begin position="78"/>
        <end position="97"/>
    </location>
</feature>
<keyword evidence="2" id="KW-0812">Transmembrane</keyword>
<keyword evidence="5" id="KW-1185">Reference proteome</keyword>
<dbReference type="EMBL" id="SGPM01000030">
    <property type="protein sequence ID" value="THH32078.1"/>
    <property type="molecule type" value="Genomic_DNA"/>
</dbReference>
<feature type="transmembrane region" description="Helical" evidence="2">
    <location>
        <begin position="208"/>
        <end position="229"/>
    </location>
</feature>
<evidence type="ECO:0000256" key="1">
    <source>
        <dbReference type="SAM" id="MobiDB-lite"/>
    </source>
</evidence>
<evidence type="ECO:0000313" key="5">
    <source>
        <dbReference type="Proteomes" id="UP000308730"/>
    </source>
</evidence>
<feature type="domain" description="DUF6535" evidence="3">
    <location>
        <begin position="54"/>
        <end position="229"/>
    </location>
</feature>
<evidence type="ECO:0000313" key="4">
    <source>
        <dbReference type="EMBL" id="THH32078.1"/>
    </source>
</evidence>
<proteinExistence type="predicted"/>
<feature type="region of interest" description="Disordered" evidence="1">
    <location>
        <begin position="1"/>
        <end position="22"/>
    </location>
</feature>
<evidence type="ECO:0000259" key="3">
    <source>
        <dbReference type="Pfam" id="PF20153"/>
    </source>
</evidence>
<evidence type="ECO:0000256" key="2">
    <source>
        <dbReference type="SAM" id="Phobius"/>
    </source>
</evidence>
<dbReference type="OrthoDB" id="2804523at2759"/>
<sequence length="487" mass="54397">MSTSPLPAQAKPAAGPGDDIQFPDGGGSEALRLLAAILYTVRNAPKDSMAGPFWDMYRAEAEEYDNEFLRRYGGDLDIGLLFAGLFSTVSTSFLVMMQPDLSVDPSRTTHALLRMMVHALNQTAFPDGLAELPDAWSGPSTTVIWVQSLLYASLGFSLFAALGAVLGKQWLSEYSKVGERGTVEARCRHRQRKFTGLEKWHLRTVLELVPIMLQISLLLFGVGLSAYIWDRDRILGAVVIAANGSIFEVDWPVTIDVFPMLTRLLVAFSDCFRAGPNGQPRLVTKREVAIASSKAFLRLYWERRYISPHEMLTRPLYGEDSVFADSSSIPITRTSPWLGVLTIEEPDPELHFAQELMIDTMYSHLRCTVDDRPNGRHWASSQRIDLPDLPPHVLSWFSPIMAHMLSDQTFLPTSVRRTLATFIVKTLRPSLPNPEGTLLPNAKVSATPNPEVSYHLISAAFLLGYKPDASKKVNFLRSFKSPYVHHY</sequence>
<name>A0A4S4N2P7_9APHY</name>
<keyword evidence="2" id="KW-1133">Transmembrane helix</keyword>
<organism evidence="4 5">
    <name type="scientific">Antrodiella citrinella</name>
    <dbReference type="NCBI Taxonomy" id="2447956"/>
    <lineage>
        <taxon>Eukaryota</taxon>
        <taxon>Fungi</taxon>
        <taxon>Dikarya</taxon>
        <taxon>Basidiomycota</taxon>
        <taxon>Agaricomycotina</taxon>
        <taxon>Agaricomycetes</taxon>
        <taxon>Polyporales</taxon>
        <taxon>Steccherinaceae</taxon>
        <taxon>Antrodiella</taxon>
    </lineage>
</organism>
<dbReference type="AlphaFoldDB" id="A0A4S4N2P7"/>
<keyword evidence="2" id="KW-0472">Membrane</keyword>
<reference evidence="4 5" key="1">
    <citation type="submission" date="2019-02" db="EMBL/GenBank/DDBJ databases">
        <title>Genome sequencing of the rare red list fungi Antrodiella citrinella (Flaviporus citrinellus).</title>
        <authorList>
            <person name="Buettner E."/>
            <person name="Kellner H."/>
        </authorList>
    </citation>
    <scope>NUCLEOTIDE SEQUENCE [LARGE SCALE GENOMIC DNA]</scope>
    <source>
        <strain evidence="4 5">DSM 108506</strain>
    </source>
</reference>
<comment type="caution">
    <text evidence="4">The sequence shown here is derived from an EMBL/GenBank/DDBJ whole genome shotgun (WGS) entry which is preliminary data.</text>
</comment>